<protein>
    <submittedName>
        <fullName evidence="2">Uncharacterized protein</fullName>
    </submittedName>
</protein>
<gene>
    <name evidence="2" type="ORF">PG994_009997</name>
</gene>
<feature type="region of interest" description="Disordered" evidence="1">
    <location>
        <begin position="41"/>
        <end position="76"/>
    </location>
</feature>
<accession>A0ABR1TNV1</accession>
<evidence type="ECO:0000256" key="1">
    <source>
        <dbReference type="SAM" id="MobiDB-lite"/>
    </source>
</evidence>
<feature type="region of interest" description="Disordered" evidence="1">
    <location>
        <begin position="206"/>
        <end position="237"/>
    </location>
</feature>
<evidence type="ECO:0000313" key="2">
    <source>
        <dbReference type="EMBL" id="KAK8048267.1"/>
    </source>
</evidence>
<feature type="compositionally biased region" description="Pro residues" evidence="1">
    <location>
        <begin position="56"/>
        <end position="75"/>
    </location>
</feature>
<keyword evidence="3" id="KW-1185">Reference proteome</keyword>
<name>A0ABR1TNV1_9PEZI</name>
<comment type="caution">
    <text evidence="2">The sequence shown here is derived from an EMBL/GenBank/DDBJ whole genome shotgun (WGS) entry which is preliminary data.</text>
</comment>
<proteinExistence type="predicted"/>
<evidence type="ECO:0000313" key="3">
    <source>
        <dbReference type="Proteomes" id="UP001480595"/>
    </source>
</evidence>
<feature type="region of interest" description="Disordered" evidence="1">
    <location>
        <begin position="254"/>
        <end position="290"/>
    </location>
</feature>
<organism evidence="2 3">
    <name type="scientific">Apiospora phragmitis</name>
    <dbReference type="NCBI Taxonomy" id="2905665"/>
    <lineage>
        <taxon>Eukaryota</taxon>
        <taxon>Fungi</taxon>
        <taxon>Dikarya</taxon>
        <taxon>Ascomycota</taxon>
        <taxon>Pezizomycotina</taxon>
        <taxon>Sordariomycetes</taxon>
        <taxon>Xylariomycetidae</taxon>
        <taxon>Amphisphaeriales</taxon>
        <taxon>Apiosporaceae</taxon>
        <taxon>Apiospora</taxon>
    </lineage>
</organism>
<dbReference type="RefSeq" id="XP_066710516.1">
    <property type="nucleotide sequence ID" value="XM_066861406.1"/>
</dbReference>
<feature type="compositionally biased region" description="Basic and acidic residues" evidence="1">
    <location>
        <begin position="257"/>
        <end position="290"/>
    </location>
</feature>
<dbReference type="Proteomes" id="UP001480595">
    <property type="component" value="Unassembled WGS sequence"/>
</dbReference>
<feature type="region of interest" description="Disordered" evidence="1">
    <location>
        <begin position="305"/>
        <end position="356"/>
    </location>
</feature>
<dbReference type="EMBL" id="JAQQWL010000011">
    <property type="protein sequence ID" value="KAK8048267.1"/>
    <property type="molecule type" value="Genomic_DNA"/>
</dbReference>
<sequence length="492" mass="55169">MDGNQQIIRKHTAVALQKAADAAATEPSFLTGQAALPLLYGHNDSQPRASDGLIPPSQPHHPSPLPSELPFPVPRPDQAKSAALEALEDLLRAHTQPLQDERTKAEAAVAEAQEYASRLAAEIGVEQERVRKVEKEKEEQVRQLDQARNTATIVTEARRKAEQDKLDTEQILAEERQHAETLVREKAEAHEEIRRLTHRMKKLEQEIQEKSEQAEQAIEAKNEAIGRAERAESDRNSADAKALLALGLANDCCTSAKKSESLQKEERERAEEAERDLEHALQRQNEQEKEIERLRAEKARGDDTVIARGAEVITPAENMKEATSGPRRSKRRKRPSSNAYDGESEVGSSEPGTKRVAPLPNQLRQLHWAEWEGGASRLIHFDIQVSTHPIAEAHDVRPGSCSIQCVRYEEERVVSNHQIATVLEMIYRKTFNQAELSVIGQILRRHTFRTITASEYNSLFEAEVDGPIILVLWEKFPEFITEVTAGICGNSE</sequence>
<dbReference type="GeneID" id="92094469"/>
<reference evidence="2 3" key="1">
    <citation type="submission" date="2023-01" db="EMBL/GenBank/DDBJ databases">
        <title>Analysis of 21 Apiospora genomes using comparative genomics revels a genus with tremendous synthesis potential of carbohydrate active enzymes and secondary metabolites.</title>
        <authorList>
            <person name="Sorensen T."/>
        </authorList>
    </citation>
    <scope>NUCLEOTIDE SEQUENCE [LARGE SCALE GENOMIC DNA]</scope>
    <source>
        <strain evidence="2 3">CBS 135458</strain>
    </source>
</reference>